<accession>A0A518HYS4</accession>
<keyword evidence="4" id="KW-1185">Reference proteome</keyword>
<dbReference type="SUPFAM" id="SSF101898">
    <property type="entry name" value="NHL repeat"/>
    <property type="match status" value="1"/>
</dbReference>
<organism evidence="3 4">
    <name type="scientific">Stieleria neptunia</name>
    <dbReference type="NCBI Taxonomy" id="2527979"/>
    <lineage>
        <taxon>Bacteria</taxon>
        <taxon>Pseudomonadati</taxon>
        <taxon>Planctomycetota</taxon>
        <taxon>Planctomycetia</taxon>
        <taxon>Pirellulales</taxon>
        <taxon>Pirellulaceae</taxon>
        <taxon>Stieleria</taxon>
    </lineage>
</organism>
<evidence type="ECO:0000313" key="4">
    <source>
        <dbReference type="Proteomes" id="UP000319004"/>
    </source>
</evidence>
<dbReference type="Pfam" id="PF01436">
    <property type="entry name" value="NHL"/>
    <property type="match status" value="3"/>
</dbReference>
<sequence precursor="true">MRFANRFPSFGLFVTSVFLFQLASAGSAVHAQQSHSRSWSIFAGTGKPDSPIAVQPSDPKTVALQNVYGIEVTADGIFFSTVDDHSIWKSDHDGTTIRRIAGTGEKGLSGDGGPAIEATFNAPHEIRADRDGNLFVADTRNHCIRRIDAASGVIETLAGDGVEGFRGDGETGDKARFSQPHSIVLDGDGGLLVADTTNHRLRRIDLETRIVTTVSGDGQRKLPQEGKLASEVSVFGPRSLAIDAQAIWLVLREGNSVWRIDRQSGWINRVAGTGKQGHSGDGGDPLSATFRGPKGIAVDSAGNLLVVDTENQAMRYVDLGNNVIDTMKIPFKMKRPHGTAVLSREGNQDVYFVSDSENHRVLAGR</sequence>
<reference evidence="3 4" key="1">
    <citation type="submission" date="2019-03" db="EMBL/GenBank/DDBJ databases">
        <title>Deep-cultivation of Planctomycetes and their phenomic and genomic characterization uncovers novel biology.</title>
        <authorList>
            <person name="Wiegand S."/>
            <person name="Jogler M."/>
            <person name="Boedeker C."/>
            <person name="Pinto D."/>
            <person name="Vollmers J."/>
            <person name="Rivas-Marin E."/>
            <person name="Kohn T."/>
            <person name="Peeters S.H."/>
            <person name="Heuer A."/>
            <person name="Rast P."/>
            <person name="Oberbeckmann S."/>
            <person name="Bunk B."/>
            <person name="Jeske O."/>
            <person name="Meyerdierks A."/>
            <person name="Storesund J.E."/>
            <person name="Kallscheuer N."/>
            <person name="Luecker S."/>
            <person name="Lage O.M."/>
            <person name="Pohl T."/>
            <person name="Merkel B.J."/>
            <person name="Hornburger P."/>
            <person name="Mueller R.-W."/>
            <person name="Bruemmer F."/>
            <person name="Labrenz M."/>
            <person name="Spormann A.M."/>
            <person name="Op den Camp H."/>
            <person name="Overmann J."/>
            <person name="Amann R."/>
            <person name="Jetten M.S.M."/>
            <person name="Mascher T."/>
            <person name="Medema M.H."/>
            <person name="Devos D.P."/>
            <person name="Kaster A.-K."/>
            <person name="Ovreas L."/>
            <person name="Rohde M."/>
            <person name="Galperin M.Y."/>
            <person name="Jogler C."/>
        </authorList>
    </citation>
    <scope>NUCLEOTIDE SEQUENCE [LARGE SCALE GENOMIC DNA]</scope>
    <source>
        <strain evidence="3 4">Enr13</strain>
    </source>
</reference>
<keyword evidence="3" id="KW-0456">Lyase</keyword>
<evidence type="ECO:0000256" key="2">
    <source>
        <dbReference type="SAM" id="SignalP"/>
    </source>
</evidence>
<dbReference type="InterPro" id="IPR011042">
    <property type="entry name" value="6-blade_b-propeller_TolB-like"/>
</dbReference>
<dbReference type="RefSeq" id="WP_197455408.1">
    <property type="nucleotide sequence ID" value="NZ_CP037423.1"/>
</dbReference>
<dbReference type="Gene3D" id="2.120.10.30">
    <property type="entry name" value="TolB, C-terminal domain"/>
    <property type="match status" value="2"/>
</dbReference>
<dbReference type="PANTHER" id="PTHR46388">
    <property type="entry name" value="NHL REPEAT-CONTAINING PROTEIN 2"/>
    <property type="match status" value="1"/>
</dbReference>
<dbReference type="InterPro" id="IPR001258">
    <property type="entry name" value="NHL_repeat"/>
</dbReference>
<feature type="chain" id="PRO_5021880338" evidence="2">
    <location>
        <begin position="26"/>
        <end position="365"/>
    </location>
</feature>
<feature type="signal peptide" evidence="2">
    <location>
        <begin position="1"/>
        <end position="25"/>
    </location>
</feature>
<evidence type="ECO:0000256" key="1">
    <source>
        <dbReference type="ARBA" id="ARBA00022737"/>
    </source>
</evidence>
<dbReference type="GO" id="GO:0016829">
    <property type="term" value="F:lyase activity"/>
    <property type="evidence" value="ECO:0007669"/>
    <property type="project" value="UniProtKB-KW"/>
</dbReference>
<name>A0A518HYS4_9BACT</name>
<keyword evidence="1" id="KW-0677">Repeat</keyword>
<dbReference type="PANTHER" id="PTHR46388:SF2">
    <property type="entry name" value="NHL REPEAT-CONTAINING PROTEIN 2"/>
    <property type="match status" value="1"/>
</dbReference>
<dbReference type="EMBL" id="CP037423">
    <property type="protein sequence ID" value="QDV46005.1"/>
    <property type="molecule type" value="Genomic_DNA"/>
</dbReference>
<gene>
    <name evidence="3" type="primary">vgb_2</name>
    <name evidence="3" type="ORF">Enr13x_59090</name>
</gene>
<evidence type="ECO:0000313" key="3">
    <source>
        <dbReference type="EMBL" id="QDV46005.1"/>
    </source>
</evidence>
<keyword evidence="2" id="KW-0732">Signal</keyword>
<dbReference type="AlphaFoldDB" id="A0A518HYS4"/>
<proteinExistence type="predicted"/>
<protein>
    <submittedName>
        <fullName evidence="3">Virginiamycin B lyase</fullName>
    </submittedName>
</protein>
<dbReference type="Proteomes" id="UP000319004">
    <property type="component" value="Chromosome"/>
</dbReference>
<dbReference type="KEGG" id="snep:Enr13x_59090"/>